<proteinExistence type="predicted"/>
<evidence type="ECO:0000313" key="1">
    <source>
        <dbReference type="EMBL" id="MBB4238719.1"/>
    </source>
</evidence>
<feature type="non-terminal residue" evidence="1">
    <location>
        <position position="1"/>
    </location>
</feature>
<dbReference type="AlphaFoldDB" id="A0A7W6R8M1"/>
<protein>
    <submittedName>
        <fullName evidence="1">Uncharacterized protein</fullName>
    </submittedName>
</protein>
<evidence type="ECO:0000313" key="2">
    <source>
        <dbReference type="Proteomes" id="UP000540909"/>
    </source>
</evidence>
<dbReference type="RefSeq" id="WP_184473163.1">
    <property type="nucleotide sequence ID" value="NZ_JACIFY010000025.1"/>
</dbReference>
<accession>A0A7W6R8M1</accession>
<organism evidence="1 2">
    <name type="scientific">Rhizobium esperanzae</name>
    <dbReference type="NCBI Taxonomy" id="1967781"/>
    <lineage>
        <taxon>Bacteria</taxon>
        <taxon>Pseudomonadati</taxon>
        <taxon>Pseudomonadota</taxon>
        <taxon>Alphaproteobacteria</taxon>
        <taxon>Hyphomicrobiales</taxon>
        <taxon>Rhizobiaceae</taxon>
        <taxon>Rhizobium/Agrobacterium group</taxon>
        <taxon>Rhizobium</taxon>
    </lineage>
</organism>
<reference evidence="1 2" key="1">
    <citation type="submission" date="2020-08" db="EMBL/GenBank/DDBJ databases">
        <title>Genomic Encyclopedia of Type Strains, Phase IV (KMG-V): Genome sequencing to study the core and pangenomes of soil and plant-associated prokaryotes.</title>
        <authorList>
            <person name="Whitman W."/>
        </authorList>
    </citation>
    <scope>NUCLEOTIDE SEQUENCE [LARGE SCALE GENOMIC DNA]</scope>
    <source>
        <strain evidence="1 2">SEMIA 4089</strain>
    </source>
</reference>
<dbReference type="Proteomes" id="UP000540909">
    <property type="component" value="Unassembled WGS sequence"/>
</dbReference>
<name>A0A7W6R8M1_9HYPH</name>
<sequence>RAGKIAAVTFEIGKNAVTALGMKPAQFVFEKCFEIHHMLQYRAAVLADRTSARQCLRFALPSTAAKGPVF</sequence>
<dbReference type="EMBL" id="JACIFY010000025">
    <property type="protein sequence ID" value="MBB4238719.1"/>
    <property type="molecule type" value="Genomic_DNA"/>
</dbReference>
<comment type="caution">
    <text evidence="1">The sequence shown here is derived from an EMBL/GenBank/DDBJ whole genome shotgun (WGS) entry which is preliminary data.</text>
</comment>
<gene>
    <name evidence="1" type="ORF">GGD57_005334</name>
</gene>